<dbReference type="InterPro" id="IPR036443">
    <property type="entry name" value="Znf_RanBP2_sf"/>
</dbReference>
<proteinExistence type="predicted"/>
<evidence type="ECO:0000256" key="2">
    <source>
        <dbReference type="ARBA" id="ARBA00022771"/>
    </source>
</evidence>
<evidence type="ECO:0000256" key="3">
    <source>
        <dbReference type="ARBA" id="ARBA00022833"/>
    </source>
</evidence>
<protein>
    <recommendedName>
        <fullName evidence="6">RanBP2-type domain-containing protein</fullName>
    </recommendedName>
</protein>
<dbReference type="PROSITE" id="PS50199">
    <property type="entry name" value="ZF_RANBP2_2"/>
    <property type="match status" value="1"/>
</dbReference>
<dbReference type="Proteomes" id="UP001430356">
    <property type="component" value="Unassembled WGS sequence"/>
</dbReference>
<feature type="compositionally biased region" description="Basic residues" evidence="5">
    <location>
        <begin position="21"/>
        <end position="33"/>
    </location>
</feature>
<feature type="compositionally biased region" description="Low complexity" evidence="5">
    <location>
        <begin position="34"/>
        <end position="93"/>
    </location>
</feature>
<feature type="region of interest" description="Disordered" evidence="5">
    <location>
        <begin position="1"/>
        <end position="152"/>
    </location>
</feature>
<evidence type="ECO:0000256" key="1">
    <source>
        <dbReference type="ARBA" id="ARBA00022723"/>
    </source>
</evidence>
<accession>A0AAW0EX45</accession>
<feature type="region of interest" description="Disordered" evidence="5">
    <location>
        <begin position="400"/>
        <end position="426"/>
    </location>
</feature>
<feature type="compositionally biased region" description="Low complexity" evidence="5">
    <location>
        <begin position="400"/>
        <end position="416"/>
    </location>
</feature>
<dbReference type="PROSITE" id="PS01358">
    <property type="entry name" value="ZF_RANBP2_1"/>
    <property type="match status" value="1"/>
</dbReference>
<gene>
    <name evidence="7" type="ORF">NESM_000716700</name>
</gene>
<evidence type="ECO:0000259" key="6">
    <source>
        <dbReference type="PROSITE" id="PS50199"/>
    </source>
</evidence>
<dbReference type="AlphaFoldDB" id="A0AAW0EX45"/>
<keyword evidence="3" id="KW-0862">Zinc</keyword>
<feature type="domain" description="RanBP2-type" evidence="6">
    <location>
        <begin position="182"/>
        <end position="211"/>
    </location>
</feature>
<dbReference type="InterPro" id="IPR001876">
    <property type="entry name" value="Znf_RanBP2"/>
</dbReference>
<dbReference type="GO" id="GO:0008270">
    <property type="term" value="F:zinc ion binding"/>
    <property type="evidence" value="ECO:0007669"/>
    <property type="project" value="UniProtKB-KW"/>
</dbReference>
<keyword evidence="1" id="KW-0479">Metal-binding</keyword>
<evidence type="ECO:0000256" key="4">
    <source>
        <dbReference type="PROSITE-ProRule" id="PRU00322"/>
    </source>
</evidence>
<evidence type="ECO:0000313" key="8">
    <source>
        <dbReference type="Proteomes" id="UP001430356"/>
    </source>
</evidence>
<keyword evidence="2 4" id="KW-0863">Zinc-finger</keyword>
<sequence>MAGSRGALVGRKTAPPLDGRRSRRSPRRRRRSSGSRSRSYSSSSSSSSGSSSTSRSTSRSSSRSSSYDSLSYSYDSSRSLSTSPSRSSSASSRVSEERPRRGQRRLRSRSPSADEVQRRPRGESVLGSGYTTAPDSAALPPYSHDHHQSSSAPVLPAVLGDAVLAAAAVPPLGSVLGASETPTEDWPCGVCSNINSQQRTSCYRCGCHYAESLLAMPSYEVCLTHLPASCTPAAVEAAVRRTAPLCAVHHVGVDAASGVTYIQFASVAEATKCLVQSHCELQLAHGDGGDDDGGDGVRARLSFSLNPHPLQEREVAEAAVARAAAEAAAQKREAALLEAGVPQHLWPHEWRVPPPFPTAAKHRGYLQSMSAHWDHLSDEQRCFYDAEVKKALLGTAVAPATGGGAAPATAPATGGASPSVGADGGVAKTSHALDGLKKRLAERKSAMKKADGADVAKSATATVAGAPQARDGGGASGLAVTLRGTGGGSPATPSRVPADVVLWDGFPVPLQFRSLEDAPRTIELPRVPMAVCERLLPPALLQVARMQFKAIR</sequence>
<reference evidence="7 8" key="1">
    <citation type="journal article" date="2021" name="MBio">
        <title>A New Model Trypanosomatid, Novymonas esmeraldas: Genomic Perception of Its 'Candidatus Pandoraea novymonadis' Endosymbiont.</title>
        <authorList>
            <person name="Zakharova A."/>
            <person name="Saura A."/>
            <person name="Butenko A."/>
            <person name="Podesvova L."/>
            <person name="Warmusova S."/>
            <person name="Kostygov A.Y."/>
            <person name="Nenarokova A."/>
            <person name="Lukes J."/>
            <person name="Opperdoes F.R."/>
            <person name="Yurchenko V."/>
        </authorList>
    </citation>
    <scope>NUCLEOTIDE SEQUENCE [LARGE SCALE GENOMIC DNA]</scope>
    <source>
        <strain evidence="7 8">E262AT.01</strain>
    </source>
</reference>
<comment type="caution">
    <text evidence="7">The sequence shown here is derived from an EMBL/GenBank/DDBJ whole genome shotgun (WGS) entry which is preliminary data.</text>
</comment>
<keyword evidence="8" id="KW-1185">Reference proteome</keyword>
<name>A0AAW0EX45_9TRYP</name>
<dbReference type="EMBL" id="JAECZO010000114">
    <property type="protein sequence ID" value="KAK7197652.1"/>
    <property type="molecule type" value="Genomic_DNA"/>
</dbReference>
<evidence type="ECO:0000256" key="5">
    <source>
        <dbReference type="SAM" id="MobiDB-lite"/>
    </source>
</evidence>
<evidence type="ECO:0000313" key="7">
    <source>
        <dbReference type="EMBL" id="KAK7197652.1"/>
    </source>
</evidence>
<organism evidence="7 8">
    <name type="scientific">Novymonas esmeraldas</name>
    <dbReference type="NCBI Taxonomy" id="1808958"/>
    <lineage>
        <taxon>Eukaryota</taxon>
        <taxon>Discoba</taxon>
        <taxon>Euglenozoa</taxon>
        <taxon>Kinetoplastea</taxon>
        <taxon>Metakinetoplastina</taxon>
        <taxon>Trypanosomatida</taxon>
        <taxon>Trypanosomatidae</taxon>
        <taxon>Novymonas</taxon>
    </lineage>
</organism>
<dbReference type="SUPFAM" id="SSF90209">
    <property type="entry name" value="Ran binding protein zinc finger-like"/>
    <property type="match status" value="1"/>
</dbReference>